<evidence type="ECO:0000313" key="2">
    <source>
        <dbReference type="Proteomes" id="UP000283314"/>
    </source>
</evidence>
<dbReference type="RefSeq" id="WP_005363044.1">
    <property type="nucleotide sequence ID" value="NZ_CABJDQ010000007.1"/>
</dbReference>
<gene>
    <name evidence="1" type="ORF">DW018_09960</name>
</gene>
<organism evidence="1 2">
    <name type="scientific">Eubacterium ventriosum</name>
    <dbReference type="NCBI Taxonomy" id="39496"/>
    <lineage>
        <taxon>Bacteria</taxon>
        <taxon>Bacillati</taxon>
        <taxon>Bacillota</taxon>
        <taxon>Clostridia</taxon>
        <taxon>Eubacteriales</taxon>
        <taxon>Eubacteriaceae</taxon>
        <taxon>Eubacterium</taxon>
    </lineage>
</organism>
<dbReference type="GeneID" id="66467570"/>
<evidence type="ECO:0000313" key="1">
    <source>
        <dbReference type="EMBL" id="RHL44100.1"/>
    </source>
</evidence>
<protein>
    <recommendedName>
        <fullName evidence="3">Resolvase/invertase-type recombinase catalytic domain-containing protein</fullName>
    </recommendedName>
</protein>
<accession>A0A415L6L2</accession>
<dbReference type="EMBL" id="QROT01000007">
    <property type="protein sequence ID" value="RHL44100.1"/>
    <property type="molecule type" value="Genomic_DNA"/>
</dbReference>
<evidence type="ECO:0008006" key="3">
    <source>
        <dbReference type="Google" id="ProtNLM"/>
    </source>
</evidence>
<name>A0A415L6L2_9FIRM</name>
<comment type="caution">
    <text evidence="1">The sequence shown here is derived from an EMBL/GenBank/DDBJ whole genome shotgun (WGS) entry which is preliminary data.</text>
</comment>
<reference evidence="1 2" key="1">
    <citation type="submission" date="2018-08" db="EMBL/GenBank/DDBJ databases">
        <title>A genome reference for cultivated species of the human gut microbiota.</title>
        <authorList>
            <person name="Zou Y."/>
            <person name="Xue W."/>
            <person name="Luo G."/>
        </authorList>
    </citation>
    <scope>NUCLEOTIDE SEQUENCE [LARGE SCALE GENOMIC DNA]</scope>
    <source>
        <strain evidence="1 2">AF37-4</strain>
    </source>
</reference>
<dbReference type="Proteomes" id="UP000283314">
    <property type="component" value="Unassembled WGS sequence"/>
</dbReference>
<dbReference type="AlphaFoldDB" id="A0A415L6L2"/>
<proteinExistence type="predicted"/>
<sequence length="123" mass="14220">MWKIFDGKEVANGVIFIKSQKDFNTVIDVTKRIGYECKKRLLNVNYWFLDASGETGVQRKTINQFLDEMANKNINLIVLRTLNDISDDPIEKEAFLSVMKENEVGVYLFDEGCFAAVNYDYEC</sequence>